<evidence type="ECO:0000313" key="2">
    <source>
        <dbReference type="Proteomes" id="UP001056120"/>
    </source>
</evidence>
<accession>A0ACB9JEE7</accession>
<proteinExistence type="predicted"/>
<protein>
    <submittedName>
        <fullName evidence="1">Uncharacterized protein</fullName>
    </submittedName>
</protein>
<dbReference type="EMBL" id="CM042021">
    <property type="protein sequence ID" value="KAI3818096.1"/>
    <property type="molecule type" value="Genomic_DNA"/>
</dbReference>
<evidence type="ECO:0000313" key="1">
    <source>
        <dbReference type="EMBL" id="KAI3818096.1"/>
    </source>
</evidence>
<reference evidence="2" key="1">
    <citation type="journal article" date="2022" name="Mol. Ecol. Resour.">
        <title>The genomes of chicory, endive, great burdock and yacon provide insights into Asteraceae palaeo-polyploidization history and plant inulin production.</title>
        <authorList>
            <person name="Fan W."/>
            <person name="Wang S."/>
            <person name="Wang H."/>
            <person name="Wang A."/>
            <person name="Jiang F."/>
            <person name="Liu H."/>
            <person name="Zhao H."/>
            <person name="Xu D."/>
            <person name="Zhang Y."/>
        </authorList>
    </citation>
    <scope>NUCLEOTIDE SEQUENCE [LARGE SCALE GENOMIC DNA]</scope>
    <source>
        <strain evidence="2">cv. Yunnan</strain>
    </source>
</reference>
<reference evidence="1 2" key="2">
    <citation type="journal article" date="2022" name="Mol. Ecol. Resour.">
        <title>The genomes of chicory, endive, great burdock and yacon provide insights into Asteraceae paleo-polyploidization history and plant inulin production.</title>
        <authorList>
            <person name="Fan W."/>
            <person name="Wang S."/>
            <person name="Wang H."/>
            <person name="Wang A."/>
            <person name="Jiang F."/>
            <person name="Liu H."/>
            <person name="Zhao H."/>
            <person name="Xu D."/>
            <person name="Zhang Y."/>
        </authorList>
    </citation>
    <scope>NUCLEOTIDE SEQUENCE [LARGE SCALE GENOMIC DNA]</scope>
    <source>
        <strain evidence="2">cv. Yunnan</strain>
        <tissue evidence="1">Leaves</tissue>
    </source>
</reference>
<name>A0ACB9JEE7_9ASTR</name>
<dbReference type="Proteomes" id="UP001056120">
    <property type="component" value="Linkage Group LG04"/>
</dbReference>
<sequence>MNDKLSRLTESIMHHPLSTRIYPAIVFDLELNYLVSKRNNKRIFYDRSRDPNTSNRFNIHLHHPLPFASYCITF</sequence>
<organism evidence="1 2">
    <name type="scientific">Smallanthus sonchifolius</name>
    <dbReference type="NCBI Taxonomy" id="185202"/>
    <lineage>
        <taxon>Eukaryota</taxon>
        <taxon>Viridiplantae</taxon>
        <taxon>Streptophyta</taxon>
        <taxon>Embryophyta</taxon>
        <taxon>Tracheophyta</taxon>
        <taxon>Spermatophyta</taxon>
        <taxon>Magnoliopsida</taxon>
        <taxon>eudicotyledons</taxon>
        <taxon>Gunneridae</taxon>
        <taxon>Pentapetalae</taxon>
        <taxon>asterids</taxon>
        <taxon>campanulids</taxon>
        <taxon>Asterales</taxon>
        <taxon>Asteraceae</taxon>
        <taxon>Asteroideae</taxon>
        <taxon>Heliantheae alliance</taxon>
        <taxon>Millerieae</taxon>
        <taxon>Smallanthus</taxon>
    </lineage>
</organism>
<keyword evidence="2" id="KW-1185">Reference proteome</keyword>
<comment type="caution">
    <text evidence="1">The sequence shown here is derived from an EMBL/GenBank/DDBJ whole genome shotgun (WGS) entry which is preliminary data.</text>
</comment>
<gene>
    <name evidence="1" type="ORF">L1987_11899</name>
</gene>